<organism evidence="4 5">
    <name type="scientific">Flexivirga caeni</name>
    <dbReference type="NCBI Taxonomy" id="2294115"/>
    <lineage>
        <taxon>Bacteria</taxon>
        <taxon>Bacillati</taxon>
        <taxon>Actinomycetota</taxon>
        <taxon>Actinomycetes</taxon>
        <taxon>Micrococcales</taxon>
        <taxon>Dermacoccaceae</taxon>
        <taxon>Flexivirga</taxon>
    </lineage>
</organism>
<dbReference type="OrthoDB" id="140919at2"/>
<evidence type="ECO:0000313" key="5">
    <source>
        <dbReference type="Proteomes" id="UP000271678"/>
    </source>
</evidence>
<dbReference type="Proteomes" id="UP000271678">
    <property type="component" value="Unassembled WGS sequence"/>
</dbReference>
<comment type="caution">
    <text evidence="4">The sequence shown here is derived from an EMBL/GenBank/DDBJ whole genome shotgun (WGS) entry which is preliminary data.</text>
</comment>
<dbReference type="PANTHER" id="PTHR11469:SF1">
    <property type="entry name" value="GLUCOSE-6-PHOSPHATE ISOMERASE"/>
    <property type="match status" value="1"/>
</dbReference>
<dbReference type="GO" id="GO:0004347">
    <property type="term" value="F:glucose-6-phosphate isomerase activity"/>
    <property type="evidence" value="ECO:0007669"/>
    <property type="project" value="InterPro"/>
</dbReference>
<dbReference type="AlphaFoldDB" id="A0A3M9MHF3"/>
<evidence type="ECO:0000256" key="2">
    <source>
        <dbReference type="ARBA" id="ARBA00023152"/>
    </source>
</evidence>
<evidence type="ECO:0000256" key="1">
    <source>
        <dbReference type="ARBA" id="ARBA00022432"/>
    </source>
</evidence>
<dbReference type="GO" id="GO:0048029">
    <property type="term" value="F:monosaccharide binding"/>
    <property type="evidence" value="ECO:0007669"/>
    <property type="project" value="TreeGrafter"/>
</dbReference>
<dbReference type="InterPro" id="IPR046348">
    <property type="entry name" value="SIS_dom_sf"/>
</dbReference>
<keyword evidence="2" id="KW-0324">Glycolysis</keyword>
<dbReference type="PROSITE" id="PS51463">
    <property type="entry name" value="P_GLUCOSE_ISOMERASE_3"/>
    <property type="match status" value="1"/>
</dbReference>
<protein>
    <submittedName>
        <fullName evidence="4">Glucose-6-phosphate isomerase</fullName>
    </submittedName>
</protein>
<keyword evidence="3 4" id="KW-0413">Isomerase</keyword>
<dbReference type="PANTHER" id="PTHR11469">
    <property type="entry name" value="GLUCOSE-6-PHOSPHATE ISOMERASE"/>
    <property type="match status" value="1"/>
</dbReference>
<dbReference type="SUPFAM" id="SSF53697">
    <property type="entry name" value="SIS domain"/>
    <property type="match status" value="1"/>
</dbReference>
<name>A0A3M9MHF3_9MICO</name>
<dbReference type="EMBL" id="RJJQ01000002">
    <property type="protein sequence ID" value="RNI24924.1"/>
    <property type="molecule type" value="Genomic_DNA"/>
</dbReference>
<sequence length="535" mass="54955">MAVTATGAAADAISSHVPELVAGKFASKLFAQDPTLWGPAAESESSKRLSWVGLGTSSRPLVAEIASLRSKFSAAGLDHIVLCGMGGSSLAPEVICATDGVPLTVLDSSQPDMVRAALTDRLEQTVVVVSSKSGSTVETDSQRRVYEQAFTDAGIDPTERIVVVTDPGSPLDKDARATGYTVINADPDVGGRYSALTAFGLVPSGLAGADIGRLLDEAEAVSGTLAADDEANPALRLGAALGGTQPLRDKTVLINAGTAAVGFGDWAEQLIAESTGKDGKGLLPVVVGDSPTGEQLADELWVRLVANDDESQPSGDAVINVGGSLGGAMLLWEAAVATAGRLIGINPFDQPDVESAKAAARELLGKGTGDAAPAAYTDGAVEVRTAGPDFLGDATTVADALRALFAQLPPSGYLAVMAYVDRIADQSLADVRIPLAHKLNRPVTFGFGPRFLHSTGQYHKGGPADGIFLQITTAPTQDLSIPGREFTFGDFIASQAGGDAKVLADHGRPVLRLNLTDHEAGLAQLQAAITEVTAS</sequence>
<proteinExistence type="predicted"/>
<evidence type="ECO:0000313" key="4">
    <source>
        <dbReference type="EMBL" id="RNI24924.1"/>
    </source>
</evidence>
<evidence type="ECO:0000256" key="3">
    <source>
        <dbReference type="ARBA" id="ARBA00023235"/>
    </source>
</evidence>
<dbReference type="GO" id="GO:0006094">
    <property type="term" value="P:gluconeogenesis"/>
    <property type="evidence" value="ECO:0007669"/>
    <property type="project" value="UniProtKB-KW"/>
</dbReference>
<gene>
    <name evidence="4" type="ORF">EFY87_02730</name>
</gene>
<dbReference type="Gene3D" id="3.40.50.10490">
    <property type="entry name" value="Glucose-6-phosphate isomerase like protein, domain 1"/>
    <property type="match status" value="3"/>
</dbReference>
<dbReference type="GO" id="GO:0006096">
    <property type="term" value="P:glycolytic process"/>
    <property type="evidence" value="ECO:0007669"/>
    <property type="project" value="UniProtKB-KW"/>
</dbReference>
<keyword evidence="5" id="KW-1185">Reference proteome</keyword>
<reference evidence="4 5" key="1">
    <citation type="submission" date="2018-11" db="EMBL/GenBank/DDBJ databases">
        <title>Draft genome of Simplicispira Flexivirga sp. BO-16.</title>
        <authorList>
            <person name="Im W.T."/>
        </authorList>
    </citation>
    <scope>NUCLEOTIDE SEQUENCE [LARGE SCALE GENOMIC DNA]</scope>
    <source>
        <strain evidence="4 5">BO-16</strain>
    </source>
</reference>
<dbReference type="InterPro" id="IPR001672">
    <property type="entry name" value="G6P_Isomerase"/>
</dbReference>
<accession>A0A3M9MHF3</accession>
<dbReference type="GO" id="GO:0097367">
    <property type="term" value="F:carbohydrate derivative binding"/>
    <property type="evidence" value="ECO:0007669"/>
    <property type="project" value="InterPro"/>
</dbReference>
<dbReference type="GO" id="GO:0005829">
    <property type="term" value="C:cytosol"/>
    <property type="evidence" value="ECO:0007669"/>
    <property type="project" value="TreeGrafter"/>
</dbReference>
<dbReference type="GO" id="GO:0051156">
    <property type="term" value="P:glucose 6-phosphate metabolic process"/>
    <property type="evidence" value="ECO:0007669"/>
    <property type="project" value="TreeGrafter"/>
</dbReference>
<keyword evidence="1" id="KW-0312">Gluconeogenesis</keyword>